<comment type="catalytic activity">
    <reaction evidence="1">
        <text>Thiol-dependent hydrolysis of ester, thioester, amide, peptide and isopeptide bonds formed by the C-terminal Gly of ubiquitin (a 76-residue protein attached to proteins as an intracellular targeting signal).</text>
        <dbReference type="EC" id="3.4.19.12"/>
    </reaction>
</comment>
<evidence type="ECO:0000256" key="10">
    <source>
        <dbReference type="ARBA" id="ARBA00022833"/>
    </source>
</evidence>
<dbReference type="PROSITE" id="PS01358">
    <property type="entry name" value="ZF_RANBP2_1"/>
    <property type="match status" value="1"/>
</dbReference>
<evidence type="ECO:0000256" key="5">
    <source>
        <dbReference type="ARBA" id="ARBA00022723"/>
    </source>
</evidence>
<keyword evidence="7" id="KW-0833">Ubl conjugation pathway</keyword>
<evidence type="ECO:0000256" key="3">
    <source>
        <dbReference type="ARBA" id="ARBA00012759"/>
    </source>
</evidence>
<evidence type="ECO:0000256" key="2">
    <source>
        <dbReference type="ARBA" id="ARBA00009085"/>
    </source>
</evidence>
<keyword evidence="8" id="KW-0378">Hydrolase</keyword>
<name>A0A6C0IAL5_9ZZZZ</name>
<dbReference type="GO" id="GO:0016579">
    <property type="term" value="P:protein deubiquitination"/>
    <property type="evidence" value="ECO:0007669"/>
    <property type="project" value="InterPro"/>
</dbReference>
<evidence type="ECO:0000313" key="13">
    <source>
        <dbReference type="EMBL" id="QHT90081.1"/>
    </source>
</evidence>
<dbReference type="InterPro" id="IPR028889">
    <property type="entry name" value="USP"/>
</dbReference>
<evidence type="ECO:0000256" key="8">
    <source>
        <dbReference type="ARBA" id="ARBA00022801"/>
    </source>
</evidence>
<dbReference type="PROSITE" id="PS50235">
    <property type="entry name" value="USP_3"/>
    <property type="match status" value="1"/>
</dbReference>
<sequence>MTREQPVPDFRGIRNPDNACFMNCVMQLLFSIPELLTITEYYHTRWTCPACSTDNLLRIKLCIACSNPRSANLLPPARFSNMTNIDKLYYFYKGYKDVSKGKVFDPETIFQRSTCPYFSCPEDLIEIRNKSGSLRQQTAMDMLRCIFDLKGLVGRTNSIIQRDENIKRSISELFGHTKTTQRTCIHSTTGRKLQTELDPNFDGLYLQFSTEEIDSGNSILSILNAYTSINNLQESSYTIETNNKYPCKDGRYTMQNIISAPQILFITIERVYGADPVNPGLSQRKISKSIDINKNVVINESQYSLIGFVVHSGVAAGGHYIYYYYDSKTNTLILCNDSVITRDIPNRGTEEYVDVSYNSNPVSKNAVILAYRRN</sequence>
<dbReference type="GO" id="GO:0006508">
    <property type="term" value="P:proteolysis"/>
    <property type="evidence" value="ECO:0007669"/>
    <property type="project" value="UniProtKB-KW"/>
</dbReference>
<dbReference type="Pfam" id="PF00443">
    <property type="entry name" value="UCH"/>
    <property type="match status" value="1"/>
</dbReference>
<dbReference type="InterPro" id="IPR001876">
    <property type="entry name" value="Znf_RanBP2"/>
</dbReference>
<dbReference type="GO" id="GO:0008270">
    <property type="term" value="F:zinc ion binding"/>
    <property type="evidence" value="ECO:0007669"/>
    <property type="project" value="UniProtKB-KW"/>
</dbReference>
<dbReference type="Gene3D" id="3.90.70.10">
    <property type="entry name" value="Cysteine proteinases"/>
    <property type="match status" value="1"/>
</dbReference>
<organism evidence="13">
    <name type="scientific">viral metagenome</name>
    <dbReference type="NCBI Taxonomy" id="1070528"/>
    <lineage>
        <taxon>unclassified sequences</taxon>
        <taxon>metagenomes</taxon>
        <taxon>organismal metagenomes</taxon>
    </lineage>
</organism>
<feature type="domain" description="RanBP2-type" evidence="11">
    <location>
        <begin position="42"/>
        <end position="71"/>
    </location>
</feature>
<dbReference type="GO" id="GO:0005829">
    <property type="term" value="C:cytosol"/>
    <property type="evidence" value="ECO:0007669"/>
    <property type="project" value="TreeGrafter"/>
</dbReference>
<dbReference type="InterPro" id="IPR050164">
    <property type="entry name" value="Peptidase_C19"/>
</dbReference>
<evidence type="ECO:0000259" key="12">
    <source>
        <dbReference type="PROSITE" id="PS50235"/>
    </source>
</evidence>
<dbReference type="PROSITE" id="PS50199">
    <property type="entry name" value="ZF_RANBP2_2"/>
    <property type="match status" value="1"/>
</dbReference>
<dbReference type="AlphaFoldDB" id="A0A6C0IAL5"/>
<keyword evidence="9" id="KW-0788">Thiol protease</keyword>
<dbReference type="CDD" id="cd02257">
    <property type="entry name" value="Peptidase_C19"/>
    <property type="match status" value="1"/>
</dbReference>
<dbReference type="InterPro" id="IPR001394">
    <property type="entry name" value="Peptidase_C19_UCH"/>
</dbReference>
<keyword evidence="4" id="KW-0645">Protease</keyword>
<evidence type="ECO:0000256" key="4">
    <source>
        <dbReference type="ARBA" id="ARBA00022670"/>
    </source>
</evidence>
<dbReference type="InterPro" id="IPR038765">
    <property type="entry name" value="Papain-like_cys_pep_sf"/>
</dbReference>
<feature type="domain" description="USP" evidence="12">
    <location>
        <begin position="11"/>
        <end position="374"/>
    </location>
</feature>
<protein>
    <recommendedName>
        <fullName evidence="3">ubiquitinyl hydrolase 1</fullName>
        <ecNumber evidence="3">3.4.19.12</ecNumber>
    </recommendedName>
</protein>
<evidence type="ECO:0000256" key="7">
    <source>
        <dbReference type="ARBA" id="ARBA00022786"/>
    </source>
</evidence>
<keyword evidence="6" id="KW-0863">Zinc-finger</keyword>
<evidence type="ECO:0000256" key="6">
    <source>
        <dbReference type="ARBA" id="ARBA00022771"/>
    </source>
</evidence>
<dbReference type="PANTHER" id="PTHR24006:SF758">
    <property type="entry name" value="UBIQUITIN CARBOXYL-TERMINAL HYDROLASE 36"/>
    <property type="match status" value="1"/>
</dbReference>
<dbReference type="InterPro" id="IPR018200">
    <property type="entry name" value="USP_CS"/>
</dbReference>
<keyword evidence="5" id="KW-0479">Metal-binding</keyword>
<dbReference type="GO" id="GO:0004843">
    <property type="term" value="F:cysteine-type deubiquitinase activity"/>
    <property type="evidence" value="ECO:0007669"/>
    <property type="project" value="UniProtKB-EC"/>
</dbReference>
<dbReference type="GO" id="GO:0005634">
    <property type="term" value="C:nucleus"/>
    <property type="evidence" value="ECO:0007669"/>
    <property type="project" value="TreeGrafter"/>
</dbReference>
<dbReference type="PROSITE" id="PS00973">
    <property type="entry name" value="USP_2"/>
    <property type="match status" value="1"/>
</dbReference>
<dbReference type="EMBL" id="MN740152">
    <property type="protein sequence ID" value="QHT90081.1"/>
    <property type="molecule type" value="Genomic_DNA"/>
</dbReference>
<evidence type="ECO:0000256" key="1">
    <source>
        <dbReference type="ARBA" id="ARBA00000707"/>
    </source>
</evidence>
<accession>A0A6C0IAL5</accession>
<keyword evidence="10" id="KW-0862">Zinc</keyword>
<evidence type="ECO:0000259" key="11">
    <source>
        <dbReference type="PROSITE" id="PS50199"/>
    </source>
</evidence>
<dbReference type="EC" id="3.4.19.12" evidence="3"/>
<proteinExistence type="inferred from homology"/>
<reference evidence="13" key="1">
    <citation type="journal article" date="2020" name="Nature">
        <title>Giant virus diversity and host interactions through global metagenomics.</title>
        <authorList>
            <person name="Schulz F."/>
            <person name="Roux S."/>
            <person name="Paez-Espino D."/>
            <person name="Jungbluth S."/>
            <person name="Walsh D.A."/>
            <person name="Denef V.J."/>
            <person name="McMahon K.D."/>
            <person name="Konstantinidis K.T."/>
            <person name="Eloe-Fadrosh E.A."/>
            <person name="Kyrpides N.C."/>
            <person name="Woyke T."/>
        </authorList>
    </citation>
    <scope>NUCLEOTIDE SEQUENCE</scope>
    <source>
        <strain evidence="13">GVMAG-M-3300023184-62</strain>
    </source>
</reference>
<comment type="similarity">
    <text evidence="2">Belongs to the peptidase C19 family.</text>
</comment>
<evidence type="ECO:0000256" key="9">
    <source>
        <dbReference type="ARBA" id="ARBA00022807"/>
    </source>
</evidence>
<dbReference type="PANTHER" id="PTHR24006">
    <property type="entry name" value="UBIQUITIN CARBOXYL-TERMINAL HYDROLASE"/>
    <property type="match status" value="1"/>
</dbReference>
<dbReference type="SUPFAM" id="SSF54001">
    <property type="entry name" value="Cysteine proteinases"/>
    <property type="match status" value="1"/>
</dbReference>